<evidence type="ECO:0000313" key="2">
    <source>
        <dbReference type="Proteomes" id="UP000320475"/>
    </source>
</evidence>
<dbReference type="InterPro" id="IPR027417">
    <property type="entry name" value="P-loop_NTPase"/>
</dbReference>
<name>A0A507D730_9FUNG</name>
<gene>
    <name evidence="1" type="ORF">SeLEV6574_g02868</name>
</gene>
<organism evidence="1 2">
    <name type="scientific">Synchytrium endobioticum</name>
    <dbReference type="NCBI Taxonomy" id="286115"/>
    <lineage>
        <taxon>Eukaryota</taxon>
        <taxon>Fungi</taxon>
        <taxon>Fungi incertae sedis</taxon>
        <taxon>Chytridiomycota</taxon>
        <taxon>Chytridiomycota incertae sedis</taxon>
        <taxon>Chytridiomycetes</taxon>
        <taxon>Synchytriales</taxon>
        <taxon>Synchytriaceae</taxon>
        <taxon>Synchytrium</taxon>
    </lineage>
</organism>
<protein>
    <submittedName>
        <fullName evidence="1">Uncharacterized protein</fullName>
    </submittedName>
</protein>
<proteinExistence type="predicted"/>
<dbReference type="Proteomes" id="UP000320475">
    <property type="component" value="Unassembled WGS sequence"/>
</dbReference>
<dbReference type="SUPFAM" id="SSF52540">
    <property type="entry name" value="P-loop containing nucleoside triphosphate hydrolases"/>
    <property type="match status" value="1"/>
</dbReference>
<dbReference type="OrthoDB" id="448448at2759"/>
<sequence>MVRPTRHRGQYVFDVLDKSLVLRKMKLSADDLVVLAVAQEVSPPFGRLMKVVHPGLARARVERLARRIENSRKIGLRASIDPSISPDIVITHRLIIENSIESRIIQLQEKKKALFQSTVGKDMAAMDKLSEEDLRFLFVL</sequence>
<accession>A0A507D730</accession>
<dbReference type="Gene3D" id="3.40.50.300">
    <property type="entry name" value="P-loop containing nucleotide triphosphate hydrolases"/>
    <property type="match status" value="1"/>
</dbReference>
<evidence type="ECO:0000313" key="1">
    <source>
        <dbReference type="EMBL" id="TPX47078.1"/>
    </source>
</evidence>
<dbReference type="EMBL" id="QEAM01000086">
    <property type="protein sequence ID" value="TPX47078.1"/>
    <property type="molecule type" value="Genomic_DNA"/>
</dbReference>
<reference evidence="1 2" key="1">
    <citation type="journal article" date="2019" name="Sci. Rep.">
        <title>Comparative genomics of chytrid fungi reveal insights into the obligate biotrophic and pathogenic lifestyle of Synchytrium endobioticum.</title>
        <authorList>
            <person name="van de Vossenberg B.T.L.H."/>
            <person name="Warris S."/>
            <person name="Nguyen H.D.T."/>
            <person name="van Gent-Pelzer M.P.E."/>
            <person name="Joly D.L."/>
            <person name="van de Geest H.C."/>
            <person name="Bonants P.J.M."/>
            <person name="Smith D.S."/>
            <person name="Levesque C.A."/>
            <person name="van der Lee T.A.J."/>
        </authorList>
    </citation>
    <scope>NUCLEOTIDE SEQUENCE [LARGE SCALE GENOMIC DNA]</scope>
    <source>
        <strain evidence="1 2">LEV6574</strain>
    </source>
</reference>
<dbReference type="VEuPathDB" id="FungiDB:SeMB42_g06318"/>
<dbReference type="AlphaFoldDB" id="A0A507D730"/>
<comment type="caution">
    <text evidence="1">The sequence shown here is derived from an EMBL/GenBank/DDBJ whole genome shotgun (WGS) entry which is preliminary data.</text>
</comment>